<dbReference type="SUPFAM" id="SSF56349">
    <property type="entry name" value="DNA breaking-rejoining enzymes"/>
    <property type="match status" value="1"/>
</dbReference>
<dbReference type="Gene3D" id="1.10.150.130">
    <property type="match status" value="1"/>
</dbReference>
<sequence>MFILKRQSTYYYNRRLAGRNMRFSLQTGNRSEAIRLALVVTDHLAQRCTRMSFDEQKRSAANKVASLQAARWGFQSQAVPVSGPQPQEANTQQPQETQSHTQSPESSTSTAASERFSARLDDYLTAKLADKPDLKPARLKDYRAVMQEFDALFECPQMQQVNFKMAESYIEKLRKLPSKRHITHYKGMSYQQLLSADIPAAHKYKGKTINERLRPLRGYCDWLVRHEAMQANPFVKLNVSQGDSRSYAPLEDADLEQLLTNTRLFNPATSYFSNYGRRSYWWLVMLAIYTGARVGELDQLFIKDVKHRDGIHYFHIHDHGEGKTVKTKNAVREVPVHSCLIELGMLEYIESLKEAGQTKLLPATRQQEKWGDKASEWFNQHLRDKDLPHWKQQNKTFHSFRATFIGRAVDTDSAESSLIVLQKVVGHEAQFKNVLGSTAAYKRDFPLQLK</sequence>
<dbReference type="GO" id="GO:0006310">
    <property type="term" value="P:DNA recombination"/>
    <property type="evidence" value="ECO:0007669"/>
    <property type="project" value="UniProtKB-KW"/>
</dbReference>
<dbReference type="Gene3D" id="1.10.443.10">
    <property type="entry name" value="Intergrase catalytic core"/>
    <property type="match status" value="1"/>
</dbReference>
<dbReference type="OrthoDB" id="9784724at2"/>
<dbReference type="InterPro" id="IPR013762">
    <property type="entry name" value="Integrase-like_cat_sf"/>
</dbReference>
<keyword evidence="3 5" id="KW-0238">DNA-binding</keyword>
<reference evidence="9 10" key="1">
    <citation type="submission" date="2019-03" db="EMBL/GenBank/DDBJ databases">
        <title>Genomic Encyclopedia of Archaeal and Bacterial Type Strains, Phase II (KMG-II): from individual species to whole genera.</title>
        <authorList>
            <person name="Goeker M."/>
        </authorList>
    </citation>
    <scope>NUCLEOTIDE SEQUENCE [LARGE SCALE GENOMIC DNA]</scope>
    <source>
        <strain evidence="9 10">DSM 15388</strain>
    </source>
</reference>
<dbReference type="PANTHER" id="PTHR30349">
    <property type="entry name" value="PHAGE INTEGRASE-RELATED"/>
    <property type="match status" value="1"/>
</dbReference>
<keyword evidence="2" id="KW-0229">DNA integration</keyword>
<evidence type="ECO:0000256" key="6">
    <source>
        <dbReference type="SAM" id="MobiDB-lite"/>
    </source>
</evidence>
<evidence type="ECO:0000259" key="8">
    <source>
        <dbReference type="PROSITE" id="PS51900"/>
    </source>
</evidence>
<dbReference type="InterPro" id="IPR010998">
    <property type="entry name" value="Integrase_recombinase_N"/>
</dbReference>
<dbReference type="PANTHER" id="PTHR30349:SF41">
    <property type="entry name" value="INTEGRASE_RECOMBINASE PROTEIN MJ0367-RELATED"/>
    <property type="match status" value="1"/>
</dbReference>
<evidence type="ECO:0000256" key="2">
    <source>
        <dbReference type="ARBA" id="ARBA00022908"/>
    </source>
</evidence>
<dbReference type="Proteomes" id="UP000295793">
    <property type="component" value="Unassembled WGS sequence"/>
</dbReference>
<evidence type="ECO:0000313" key="9">
    <source>
        <dbReference type="EMBL" id="TCS36136.1"/>
    </source>
</evidence>
<dbReference type="InterPro" id="IPR002104">
    <property type="entry name" value="Integrase_catalytic"/>
</dbReference>
<dbReference type="AlphaFoldDB" id="A0A4R3HSK0"/>
<evidence type="ECO:0000256" key="4">
    <source>
        <dbReference type="ARBA" id="ARBA00023172"/>
    </source>
</evidence>
<organism evidence="9 10">
    <name type="scientific">Reinekea marinisedimentorum</name>
    <dbReference type="NCBI Taxonomy" id="230495"/>
    <lineage>
        <taxon>Bacteria</taxon>
        <taxon>Pseudomonadati</taxon>
        <taxon>Pseudomonadota</taxon>
        <taxon>Gammaproteobacteria</taxon>
        <taxon>Oceanospirillales</taxon>
        <taxon>Saccharospirillaceae</taxon>
        <taxon>Reinekea</taxon>
    </lineage>
</organism>
<dbReference type="CDD" id="cd01184">
    <property type="entry name" value="INT_C_like_1"/>
    <property type="match status" value="1"/>
</dbReference>
<dbReference type="PROSITE" id="PS51898">
    <property type="entry name" value="TYR_RECOMBINASE"/>
    <property type="match status" value="1"/>
</dbReference>
<dbReference type="InterPro" id="IPR044068">
    <property type="entry name" value="CB"/>
</dbReference>
<evidence type="ECO:0000313" key="10">
    <source>
        <dbReference type="Proteomes" id="UP000295793"/>
    </source>
</evidence>
<dbReference type="InterPro" id="IPR050090">
    <property type="entry name" value="Tyrosine_recombinase_XerCD"/>
</dbReference>
<keyword evidence="10" id="KW-1185">Reference proteome</keyword>
<evidence type="ECO:0000256" key="1">
    <source>
        <dbReference type="ARBA" id="ARBA00008857"/>
    </source>
</evidence>
<dbReference type="PROSITE" id="PS51900">
    <property type="entry name" value="CB"/>
    <property type="match status" value="1"/>
</dbReference>
<feature type="compositionally biased region" description="Polar residues" evidence="6">
    <location>
        <begin position="78"/>
        <end position="102"/>
    </location>
</feature>
<evidence type="ECO:0000256" key="5">
    <source>
        <dbReference type="PROSITE-ProRule" id="PRU01248"/>
    </source>
</evidence>
<feature type="domain" description="Tyr recombinase" evidence="7">
    <location>
        <begin position="245"/>
        <end position="450"/>
    </location>
</feature>
<dbReference type="GO" id="GO:0003677">
    <property type="term" value="F:DNA binding"/>
    <property type="evidence" value="ECO:0007669"/>
    <property type="project" value="UniProtKB-UniRule"/>
</dbReference>
<dbReference type="GO" id="GO:0015074">
    <property type="term" value="P:DNA integration"/>
    <property type="evidence" value="ECO:0007669"/>
    <property type="project" value="UniProtKB-KW"/>
</dbReference>
<feature type="domain" description="Core-binding (CB)" evidence="8">
    <location>
        <begin position="107"/>
        <end position="224"/>
    </location>
</feature>
<comment type="similarity">
    <text evidence="1">Belongs to the 'phage' integrase family.</text>
</comment>
<protein>
    <submittedName>
        <fullName evidence="9">Phage integrase family protein</fullName>
    </submittedName>
</protein>
<name>A0A4R3HSK0_9GAMM</name>
<accession>A0A4R3HSK0</accession>
<evidence type="ECO:0000259" key="7">
    <source>
        <dbReference type="PROSITE" id="PS51898"/>
    </source>
</evidence>
<feature type="compositionally biased region" description="Low complexity" evidence="6">
    <location>
        <begin position="103"/>
        <end position="114"/>
    </location>
</feature>
<proteinExistence type="inferred from homology"/>
<keyword evidence="4" id="KW-0233">DNA recombination</keyword>
<gene>
    <name evidence="9" type="ORF">BCF53_12718</name>
</gene>
<feature type="region of interest" description="Disordered" evidence="6">
    <location>
        <begin position="78"/>
        <end position="114"/>
    </location>
</feature>
<dbReference type="InterPro" id="IPR011010">
    <property type="entry name" value="DNA_brk_join_enz"/>
</dbReference>
<evidence type="ECO:0000256" key="3">
    <source>
        <dbReference type="ARBA" id="ARBA00023125"/>
    </source>
</evidence>
<dbReference type="EMBL" id="SLZR01000027">
    <property type="protein sequence ID" value="TCS36136.1"/>
    <property type="molecule type" value="Genomic_DNA"/>
</dbReference>
<comment type="caution">
    <text evidence="9">The sequence shown here is derived from an EMBL/GenBank/DDBJ whole genome shotgun (WGS) entry which is preliminary data.</text>
</comment>